<proteinExistence type="predicted"/>
<name>A0A330HZ76_9HYPH</name>
<comment type="caution">
    <text evidence="1">The sequence shown here is derived from an EMBL/GenBank/DDBJ whole genome shotgun (WGS) entry which is preliminary data.</text>
</comment>
<dbReference type="OrthoDB" id="5575305at2"/>
<dbReference type="EMBL" id="QMBP01000002">
    <property type="protein sequence ID" value="RAZ92039.1"/>
    <property type="molecule type" value="Genomic_DNA"/>
</dbReference>
<keyword evidence="2" id="KW-1185">Reference proteome</keyword>
<protein>
    <submittedName>
        <fullName evidence="1">Uncharacterized protein</fullName>
    </submittedName>
</protein>
<sequence length="63" mass="7588">MTGRARRQTIHHSPFTIHHSPFTIHHSPFTIHHSPFTGRRHLRGQAGPSWSSCRRRPPRWRFW</sequence>
<dbReference type="AlphaFoldDB" id="A0A330HZ76"/>
<accession>A0A330HZ76</accession>
<organism evidence="1 2">
    <name type="scientific">Mesorhizobium hawassense</name>
    <dbReference type="NCBI Taxonomy" id="1209954"/>
    <lineage>
        <taxon>Bacteria</taxon>
        <taxon>Pseudomonadati</taxon>
        <taxon>Pseudomonadota</taxon>
        <taxon>Alphaproteobacteria</taxon>
        <taxon>Hyphomicrobiales</taxon>
        <taxon>Phyllobacteriaceae</taxon>
        <taxon>Mesorhizobium</taxon>
    </lineage>
</organism>
<dbReference type="Proteomes" id="UP000251558">
    <property type="component" value="Unassembled WGS sequence"/>
</dbReference>
<evidence type="ECO:0000313" key="2">
    <source>
        <dbReference type="Proteomes" id="UP000251558"/>
    </source>
</evidence>
<reference evidence="1 2" key="2">
    <citation type="submission" date="2018-07" db="EMBL/GenBank/DDBJ databases">
        <title>Diversity of Mesorhizobium strains in Brazil.</title>
        <authorList>
            <person name="Helene L.C.F."/>
            <person name="Dall'Agnol R."/>
            <person name="Delamuta J.R.M."/>
            <person name="Hungria M."/>
        </authorList>
    </citation>
    <scope>NUCLEOTIDE SEQUENCE [LARGE SCALE GENOMIC DNA]</scope>
    <source>
        <strain evidence="1 2">AC99b</strain>
    </source>
</reference>
<reference evidence="2" key="1">
    <citation type="submission" date="2018-06" db="EMBL/GenBank/DDBJ databases">
        <authorList>
            <person name="Helene L.C."/>
            <person name="Dall'Agnol R."/>
            <person name="Delamuta J.R."/>
            <person name="Hungria M."/>
        </authorList>
    </citation>
    <scope>NUCLEOTIDE SEQUENCE [LARGE SCALE GENOMIC DNA]</scope>
    <source>
        <strain evidence="2">AC99b</strain>
    </source>
</reference>
<evidence type="ECO:0000313" key="1">
    <source>
        <dbReference type="EMBL" id="RAZ92039.1"/>
    </source>
</evidence>
<gene>
    <name evidence="1" type="ORF">DPM33_06155</name>
</gene>